<feature type="domain" description="Dynein heavy chain AAA 5 extension" evidence="17">
    <location>
        <begin position="2045"/>
        <end position="2223"/>
    </location>
</feature>
<dbReference type="GO" id="GO:0005930">
    <property type="term" value="C:axoneme"/>
    <property type="evidence" value="ECO:0007669"/>
    <property type="project" value="UniProtKB-SubCell"/>
</dbReference>
<keyword evidence="7" id="KW-0067">ATP-binding</keyword>
<dbReference type="InterPro" id="IPR013602">
    <property type="entry name" value="Dynein_heavy_linker"/>
</dbReference>
<dbReference type="PANTHER" id="PTHR45703">
    <property type="entry name" value="DYNEIN HEAVY CHAIN"/>
    <property type="match status" value="1"/>
</dbReference>
<keyword evidence="5" id="KW-0677">Repeat</keyword>
<evidence type="ECO:0000256" key="5">
    <source>
        <dbReference type="ARBA" id="ARBA00022737"/>
    </source>
</evidence>
<dbReference type="SUPFAM" id="SSF52540">
    <property type="entry name" value="P-loop containing nucleoside triphosphate hydrolases"/>
    <property type="match status" value="2"/>
</dbReference>
<evidence type="ECO:0000313" key="19">
    <source>
        <dbReference type="EMBL" id="CAF3597059.1"/>
    </source>
</evidence>
<dbReference type="InterPro" id="IPR035699">
    <property type="entry name" value="AAA_6"/>
</dbReference>
<dbReference type="Pfam" id="PF17852">
    <property type="entry name" value="Dynein_AAA_lid"/>
    <property type="match status" value="1"/>
</dbReference>
<gene>
    <name evidence="18" type="ORF">GPM918_LOCUS4049</name>
    <name evidence="19" type="ORF">SRO942_LOCUS4049</name>
</gene>
<protein>
    <recommendedName>
        <fullName evidence="21">Dynein heavy chain</fullName>
    </recommendedName>
</protein>
<dbReference type="GO" id="GO:0005874">
    <property type="term" value="C:microtubule"/>
    <property type="evidence" value="ECO:0007669"/>
    <property type="project" value="UniProtKB-KW"/>
</dbReference>
<keyword evidence="20" id="KW-1185">Reference proteome</keyword>
<feature type="coiled-coil region" evidence="14">
    <location>
        <begin position="810"/>
        <end position="837"/>
    </location>
</feature>
<evidence type="ECO:0000256" key="8">
    <source>
        <dbReference type="ARBA" id="ARBA00023017"/>
    </source>
</evidence>
<evidence type="ECO:0000256" key="10">
    <source>
        <dbReference type="ARBA" id="ARBA00023069"/>
    </source>
</evidence>
<dbReference type="GO" id="GO:0007018">
    <property type="term" value="P:microtubule-based movement"/>
    <property type="evidence" value="ECO:0007669"/>
    <property type="project" value="InterPro"/>
</dbReference>
<accession>A0A813TEU3</accession>
<dbReference type="EMBL" id="CAJNOQ010000527">
    <property type="protein sequence ID" value="CAF0811399.1"/>
    <property type="molecule type" value="Genomic_DNA"/>
</dbReference>
<dbReference type="InterPro" id="IPR042228">
    <property type="entry name" value="Dynein_linker_3"/>
</dbReference>
<evidence type="ECO:0000256" key="1">
    <source>
        <dbReference type="ARBA" id="ARBA00004430"/>
    </source>
</evidence>
<organism evidence="18 20">
    <name type="scientific">Didymodactylos carnosus</name>
    <dbReference type="NCBI Taxonomy" id="1234261"/>
    <lineage>
        <taxon>Eukaryota</taxon>
        <taxon>Metazoa</taxon>
        <taxon>Spiralia</taxon>
        <taxon>Gnathifera</taxon>
        <taxon>Rotifera</taxon>
        <taxon>Eurotatoria</taxon>
        <taxon>Bdelloidea</taxon>
        <taxon>Philodinida</taxon>
        <taxon>Philodinidae</taxon>
        <taxon>Didymodactylos</taxon>
    </lineage>
</organism>
<dbReference type="FunFam" id="3.40.50.300:FF:000063">
    <property type="entry name" value="dynein heavy chain 6, axonemal"/>
    <property type="match status" value="1"/>
</dbReference>
<dbReference type="FunFam" id="1.10.8.710:FF:000001">
    <property type="entry name" value="Dynein axonemal heavy chain 2"/>
    <property type="match status" value="1"/>
</dbReference>
<evidence type="ECO:0000259" key="15">
    <source>
        <dbReference type="Pfam" id="PF08393"/>
    </source>
</evidence>
<feature type="domain" description="Dynein heavy chain linker" evidence="15">
    <location>
        <begin position="987"/>
        <end position="1384"/>
    </location>
</feature>
<evidence type="ECO:0000259" key="16">
    <source>
        <dbReference type="Pfam" id="PF12774"/>
    </source>
</evidence>
<evidence type="ECO:0000256" key="12">
    <source>
        <dbReference type="ARBA" id="ARBA00023212"/>
    </source>
</evidence>
<dbReference type="Gene3D" id="1.10.8.710">
    <property type="match status" value="1"/>
</dbReference>
<dbReference type="Gene3D" id="1.10.472.130">
    <property type="match status" value="1"/>
</dbReference>
<evidence type="ECO:0000256" key="13">
    <source>
        <dbReference type="ARBA" id="ARBA00023273"/>
    </source>
</evidence>
<keyword evidence="10" id="KW-0969">Cilium</keyword>
<dbReference type="InterPro" id="IPR041466">
    <property type="entry name" value="Dynein_AAA5_ext"/>
</dbReference>
<dbReference type="PANTHER" id="PTHR45703:SF36">
    <property type="entry name" value="DYNEIN HEAVY CHAIN, CYTOPLASMIC"/>
    <property type="match status" value="1"/>
</dbReference>
<evidence type="ECO:0000313" key="20">
    <source>
        <dbReference type="Proteomes" id="UP000663829"/>
    </source>
</evidence>
<dbReference type="FunFam" id="3.20.180.20:FF:000001">
    <property type="entry name" value="Dynein axonemal heavy chain 5"/>
    <property type="match status" value="1"/>
</dbReference>
<keyword evidence="13" id="KW-0966">Cell projection</keyword>
<evidence type="ECO:0000256" key="7">
    <source>
        <dbReference type="ARBA" id="ARBA00022840"/>
    </source>
</evidence>
<dbReference type="Proteomes" id="UP000681722">
    <property type="component" value="Unassembled WGS sequence"/>
</dbReference>
<keyword evidence="8" id="KW-0243">Dynein</keyword>
<evidence type="ECO:0000256" key="6">
    <source>
        <dbReference type="ARBA" id="ARBA00022741"/>
    </source>
</evidence>
<dbReference type="FunFam" id="1.20.140.100:FF:000004">
    <property type="entry name" value="Dynein axonemal heavy chain 6"/>
    <property type="match status" value="1"/>
</dbReference>
<evidence type="ECO:0000256" key="4">
    <source>
        <dbReference type="ARBA" id="ARBA00022701"/>
    </source>
</evidence>
<dbReference type="OrthoDB" id="424310at2759"/>
<dbReference type="GO" id="GO:0030286">
    <property type="term" value="C:dynein complex"/>
    <property type="evidence" value="ECO:0007669"/>
    <property type="project" value="UniProtKB-KW"/>
</dbReference>
<evidence type="ECO:0000313" key="18">
    <source>
        <dbReference type="EMBL" id="CAF0811399.1"/>
    </source>
</evidence>
<dbReference type="Gene3D" id="1.20.58.1120">
    <property type="match status" value="1"/>
</dbReference>
<keyword evidence="12" id="KW-0206">Cytoskeleton</keyword>
<comment type="subcellular location">
    <subcellularLocation>
        <location evidence="1">Cytoplasm</location>
        <location evidence="1">Cytoskeleton</location>
        <location evidence="1">Cilium axoneme</location>
    </subcellularLocation>
</comment>
<dbReference type="InterPro" id="IPR026983">
    <property type="entry name" value="DHC"/>
</dbReference>
<dbReference type="InterPro" id="IPR043157">
    <property type="entry name" value="Dynein_AAA1S"/>
</dbReference>
<evidence type="ECO:0008006" key="21">
    <source>
        <dbReference type="Google" id="ProtNLM"/>
    </source>
</evidence>
<keyword evidence="4" id="KW-0493">Microtubule</keyword>
<dbReference type="GO" id="GO:0051959">
    <property type="term" value="F:dynein light intermediate chain binding"/>
    <property type="evidence" value="ECO:0007669"/>
    <property type="project" value="InterPro"/>
</dbReference>
<dbReference type="Pfam" id="PF12775">
    <property type="entry name" value="AAA_7"/>
    <property type="match status" value="1"/>
</dbReference>
<dbReference type="Pfam" id="PF08393">
    <property type="entry name" value="DHC_N2"/>
    <property type="match status" value="1"/>
</dbReference>
<sequence>MDLPYIHKMSKLPEKRKRVDITVAPKKVAEFRASLQDAYDSCDAKFYVDQNANTTTQSSDYQTVTSKHLALLDSEANKGKTNLPVYLHSLDRWQKNRQGDMSKSLLLSHAQSTNNLTTRSNISQAVWLNFEAEENEQDAAFQLIRLRKRLGLSTSLPIHGPGGQKALQEYLKNAENEKSKIENDDANGIFYYCLLAGRHQYYAPYNPYDLEVLPDGEEALNSACYWTISPYNVTYIHKHDPSLSEMTPAGILYRKLFLANEIFQGVLIHVKAMCETHYYGQPNQTEPLCLLDRYAYQETLTLEKFSERQFAMMEITVAKLKTFIEYVAGLAYTACERAANFENITLEALENPSKYFEEEEEITSFLDSKQNRASTLRDLNLKAKSKQKIGPSFTSRKQWSNTLYRLCQFLRSLDYLILELLRRLVKSAAKDLLIHLRESYSVQLDGAQTNENIVVKSASTISTIAKRTESRLSNVTSKTYNSENLSVKEASLYEPISSEPIDIRSLSDTHGRIGTDRNLNDLYPAIEPNDVMEASTIPPPMFLINLLLRITKVEKKADDDLIKSQHFSENEYKVTYDLSPSEYEFKNAIRDILDGMVLAVGRIPSLLDHPNLKIFYTYPNYDKNNEEIERTRIYVTQIQWPDVEYLFGEDEDHQDVILDILNTVNRALTNIHNYVKVGDDFFLNFFLSNMLHTFFNCCCFFNPIYTFYAVYIEESLKTKEFTTDDYLFLMTKHTQQLSKMEEMVTEQRICLIELHAEKFYNDVIPYPKHIIECIGQHLPPMAIEKNEKMQKTIREALKLLDRDPKSVEEFVQHLALLNKFNNDLTNLENEFQIITKLFHIIKDFNMNIKAESYAFYRSLASIYQQLKSSLLYTEAQCDENVQKFTVDLDDMIKRLHDQTVDLKLKAKDQALLSAETRSETALDIILILQESLTKLYEKSKNYSAYQERFNQISKQSTKRRILPDYKTLNKYRRADVVISLQTVQNELSDIEHDINLRKLLWESQQNWTKLYKEWTNTPLEAINVDVLQREMNKFTQNIYMLEKGLPQNDIIPTLKYSIIEFKKSLPVIIAFRNPHLKQRHFDQLRVLVGKDIVDDEGLKLKKLLTPEILQHTDPITDISSLASNEAALETMLNKVIERWRHLDFRVVTHHGKETFIITGFEEILQHLEESQVTMTTIKSSRYINPIKQQVDEWDKRLTLLAKTVDEWIACQRRWLYLEQIFSTPDIQLVQETKIFSQIEKSWKELMRKTEQQPNALKAGTTPGTLELLQTNNIQMEKIQRALEDYLETKRLAFPRLYFLSNEDLLDILSHSKDASCVQPHLRKCFANIYYLEIVKQPMEIVTYMQSVEGEIVNFPKTVRPRGVVEQWLNSVETAMYDAVKHHMKLGLADIKQSDYIEWIQKHPGQVVLTISQVLYSREVNSTFNATNSSPHSSLLDALNKMITTINNVCLLVFMHLEQTKLLTVEALLTLQVHWRDIFESLIKHNVKNKHDFEWQRQLRYDWSDKDTNFQILQSNGVFQYGYEYLGCSSRLVVTPLTDRCYLTLTGALKLNVGGAPAGPAGTGKTETVKDLSKSFGKLCLVFNCSDVLDHKTLGKFFSGLAQSGSWCCFDEFNRIDVEVLSVVAQQLLTIKTAKDMQATRFSFDGREIKMNSSCGFFVTMNPTYTGRVELPDNLKPLFRPIAMMVPHFALIGEVILFSVGFTTAKILASKIVYLYNLSSSQLSQQDHYDFGMRAIKSVLLMAGQIKRLYVNEGKMSDEYEEAIMLEALLDSNLPKLLKDDAILFRGILKDLFPNADRILSKHENIENAIRKAISELNYEYWPSQAEKAYQLYNQIVLRHGTMLVGSSGGGKTAVRNILQKALTLLIPTEKVGDNAKLQSRVTRPPQVIATVLNPKSMDLNELYGKINTDTFEFTDGMLSNVMRMYAKNNETQMNTDKHEHRDVWQWLILDGPIDTLWVENLNTVLDDSKILCLSNGERIGLTGQTRILFEVASLENASPATVSRCAMVYLDPSDLGHLPFLHSWYRNKISPTLPEAGVKYLHELMDFSLEKGFSFIDQMNNPWHLPVSRLNILQTLCYLLSTFLNFIEKYGGFGEEDSSSTIESRNKSLVDDLFVYTPNDKKQSYLQKNPKNLKQMLIRIYVFCFTWSFGGGLKREDNFEDDNLINQKDQVKTSRDPITQDFDMFIRDLFNSNVNYGVYLPPETRTVFDYMIDLDTCVYREWESLVPKTDLLIKQDQTDAVIPTIDIVRYSFLITALLLNKKPVLLTGNSGVGKTILMECLIKSITSQDGNLIKPGTILGDVLQYHNRNQTTKISGMRAMEYNQNQTSDTTSESGE</sequence>
<dbReference type="FunFam" id="1.20.58.1120:FF:000007">
    <property type="entry name" value="Dynein heavy chain 4"/>
    <property type="match status" value="1"/>
</dbReference>
<evidence type="ECO:0000259" key="17">
    <source>
        <dbReference type="Pfam" id="PF17852"/>
    </source>
</evidence>
<comment type="caution">
    <text evidence="18">The sequence shown here is derived from an EMBL/GenBank/DDBJ whole genome shotgun (WGS) entry which is preliminary data.</text>
</comment>
<feature type="domain" description="Dynein heavy chain hydrolytic ATP-binding dynein motor region" evidence="16">
    <location>
        <begin position="1520"/>
        <end position="1852"/>
    </location>
</feature>
<dbReference type="Gene3D" id="1.20.140.100">
    <property type="entry name" value="Dynein heavy chain, N-terminal domain 2"/>
    <property type="match status" value="1"/>
</dbReference>
<dbReference type="EMBL" id="CAJOBC010000527">
    <property type="protein sequence ID" value="CAF3597059.1"/>
    <property type="molecule type" value="Genomic_DNA"/>
</dbReference>
<evidence type="ECO:0000256" key="11">
    <source>
        <dbReference type="ARBA" id="ARBA00023175"/>
    </source>
</evidence>
<keyword evidence="9 14" id="KW-0175">Coiled coil</keyword>
<keyword evidence="3" id="KW-0963">Cytoplasm</keyword>
<dbReference type="Gene3D" id="1.10.287.2620">
    <property type="match status" value="1"/>
</dbReference>
<comment type="similarity">
    <text evidence="2">Belongs to the dynein heavy chain family.</text>
</comment>
<dbReference type="Pfam" id="PF12774">
    <property type="entry name" value="AAA_6"/>
    <property type="match status" value="1"/>
</dbReference>
<evidence type="ECO:0000256" key="3">
    <source>
        <dbReference type="ARBA" id="ARBA00022490"/>
    </source>
</evidence>
<dbReference type="InterPro" id="IPR042222">
    <property type="entry name" value="Dynein_2_N"/>
</dbReference>
<name>A0A813TEU3_9BILA</name>
<dbReference type="Gene3D" id="3.40.50.300">
    <property type="entry name" value="P-loop containing nucleotide triphosphate hydrolases"/>
    <property type="match status" value="3"/>
</dbReference>
<dbReference type="GO" id="GO:0045505">
    <property type="term" value="F:dynein intermediate chain binding"/>
    <property type="evidence" value="ECO:0007669"/>
    <property type="project" value="InterPro"/>
</dbReference>
<keyword evidence="6" id="KW-0547">Nucleotide-binding</keyword>
<dbReference type="Gene3D" id="3.20.180.20">
    <property type="entry name" value="Dynein heavy chain, N-terminal domain 2"/>
    <property type="match status" value="1"/>
</dbReference>
<keyword evidence="11" id="KW-0505">Motor protein</keyword>
<evidence type="ECO:0000256" key="2">
    <source>
        <dbReference type="ARBA" id="ARBA00008887"/>
    </source>
</evidence>
<dbReference type="Proteomes" id="UP000663829">
    <property type="component" value="Unassembled WGS sequence"/>
</dbReference>
<dbReference type="InterPro" id="IPR027417">
    <property type="entry name" value="P-loop_NTPase"/>
</dbReference>
<proteinExistence type="inferred from homology"/>
<evidence type="ECO:0000256" key="14">
    <source>
        <dbReference type="SAM" id="Coils"/>
    </source>
</evidence>
<reference evidence="18" key="1">
    <citation type="submission" date="2021-02" db="EMBL/GenBank/DDBJ databases">
        <authorList>
            <person name="Nowell W R."/>
        </authorList>
    </citation>
    <scope>NUCLEOTIDE SEQUENCE</scope>
</reference>
<dbReference type="GO" id="GO:0005524">
    <property type="term" value="F:ATP binding"/>
    <property type="evidence" value="ECO:0007669"/>
    <property type="project" value="UniProtKB-KW"/>
</dbReference>
<evidence type="ECO:0000256" key="9">
    <source>
        <dbReference type="ARBA" id="ARBA00023054"/>
    </source>
</evidence>